<proteinExistence type="predicted"/>
<dbReference type="OrthoDB" id="9836958at2"/>
<evidence type="ECO:0000313" key="2">
    <source>
        <dbReference type="Proteomes" id="UP000563426"/>
    </source>
</evidence>
<accession>A0A7Y4NSI8</accession>
<keyword evidence="2" id="KW-1185">Reference proteome</keyword>
<protein>
    <submittedName>
        <fullName evidence="1">Uncharacterized protein</fullName>
    </submittedName>
</protein>
<dbReference type="AlphaFoldDB" id="A0A7Y4NSI8"/>
<gene>
    <name evidence="1" type="ORF">HMI49_12485</name>
</gene>
<dbReference type="RefSeq" id="WP_147442029.1">
    <property type="nucleotide sequence ID" value="NZ_JABFJV010000055.1"/>
</dbReference>
<dbReference type="Proteomes" id="UP000563426">
    <property type="component" value="Unassembled WGS sequence"/>
</dbReference>
<organism evidence="1 2">
    <name type="scientific">Corallococcus exercitus</name>
    <dbReference type="NCBI Taxonomy" id="2316736"/>
    <lineage>
        <taxon>Bacteria</taxon>
        <taxon>Pseudomonadati</taxon>
        <taxon>Myxococcota</taxon>
        <taxon>Myxococcia</taxon>
        <taxon>Myxococcales</taxon>
        <taxon>Cystobacterineae</taxon>
        <taxon>Myxococcaceae</taxon>
        <taxon>Corallococcus</taxon>
    </lineage>
</organism>
<name>A0A7Y4NSI8_9BACT</name>
<reference evidence="1 2" key="1">
    <citation type="submission" date="2020-05" db="EMBL/GenBank/DDBJ databases">
        <authorList>
            <person name="Whitworth D."/>
        </authorList>
    </citation>
    <scope>NUCLEOTIDE SEQUENCE [LARGE SCALE GENOMIC DNA]</scope>
    <source>
        <strain evidence="1 2">AB043B</strain>
    </source>
</reference>
<dbReference type="EMBL" id="JABFJV010000055">
    <property type="protein sequence ID" value="NOK34012.1"/>
    <property type="molecule type" value="Genomic_DNA"/>
</dbReference>
<comment type="caution">
    <text evidence="1">The sequence shown here is derived from an EMBL/GenBank/DDBJ whole genome shotgun (WGS) entry which is preliminary data.</text>
</comment>
<evidence type="ECO:0000313" key="1">
    <source>
        <dbReference type="EMBL" id="NOK34012.1"/>
    </source>
</evidence>
<sequence>MGLNALERTLRSWAERLASGNSLRIDNIRLAGVERLTISREVQGVMRYLRITPVEAPRDAWEFEVLLGEFGNTDPSLDLDGRRGGEQQYVEDLAQRWLVERCSWNELGS</sequence>